<name>A0A4R2R6S0_9FIRM</name>
<comment type="caution">
    <text evidence="2">The sequence shown here is derived from an EMBL/GenBank/DDBJ whole genome shotgun (WGS) entry which is preliminary data.</text>
</comment>
<dbReference type="InterPro" id="IPR027417">
    <property type="entry name" value="P-loop_NTPase"/>
</dbReference>
<protein>
    <submittedName>
        <fullName evidence="2">Uncharacterized protein DUF2075</fullName>
    </submittedName>
</protein>
<dbReference type="Proteomes" id="UP000294813">
    <property type="component" value="Unassembled WGS sequence"/>
</dbReference>
<reference evidence="2 3" key="1">
    <citation type="submission" date="2019-03" db="EMBL/GenBank/DDBJ databases">
        <title>Genomic Encyclopedia of Type Strains, Phase IV (KMG-IV): sequencing the most valuable type-strain genomes for metagenomic binning, comparative biology and taxonomic classification.</title>
        <authorList>
            <person name="Goeker M."/>
        </authorList>
    </citation>
    <scope>NUCLEOTIDE SEQUENCE [LARGE SCALE GENOMIC DNA]</scope>
    <source>
        <strain evidence="2 3">DSM 11170</strain>
    </source>
</reference>
<evidence type="ECO:0000313" key="2">
    <source>
        <dbReference type="EMBL" id="TCP57559.1"/>
    </source>
</evidence>
<organism evidence="2 3">
    <name type="scientific">Heliophilum fasciatum</name>
    <dbReference type="NCBI Taxonomy" id="35700"/>
    <lineage>
        <taxon>Bacteria</taxon>
        <taxon>Bacillati</taxon>
        <taxon>Bacillota</taxon>
        <taxon>Clostridia</taxon>
        <taxon>Eubacteriales</taxon>
        <taxon>Heliobacteriaceae</taxon>
        <taxon>Heliophilum</taxon>
    </lineage>
</organism>
<dbReference type="AlphaFoldDB" id="A0A4R2R6S0"/>
<evidence type="ECO:0000313" key="3">
    <source>
        <dbReference type="Proteomes" id="UP000294813"/>
    </source>
</evidence>
<proteinExistence type="predicted"/>
<dbReference type="InterPro" id="IPR018647">
    <property type="entry name" value="SLFN_3-like_DNA/RNA_helicase"/>
</dbReference>
<gene>
    <name evidence="2" type="ORF">EDD73_1622</name>
</gene>
<feature type="domain" description="Schlafen group 3-like DNA/RNA helicase" evidence="1">
    <location>
        <begin position="233"/>
        <end position="377"/>
    </location>
</feature>
<sequence length="379" mass="42959">MARSYYSASLREFLMQSEDQILGELARNNEFSLDDTQKWAWMNQIKILKKQLNGFDGKIIFEYTIPRVGKRIDNVFIHKGIVYLLEFKVGENAYNNYAIDQVMDYALDLKNFHKESHNRTIVPILVATEAQNVKNNIVQYPDGVYKPLLCNQSNISTAINQICNQSSVEIFSVTEWENSIYKPTPTIIEAAQALYQGHSVNDISRSDSGAINLNVTTQAINDIIDRAKRLGEKSICFITGVPGAGKTLAGLNIANERHRCEEDEHAVFLSGNGPLVDVLQEALADNQCKDSKGAIKKSEARTKTKAFIQIIHHFRDDALVTDNPPIEKVAIFDEAQRAWTLEKTSEFMQKKKGRPNFQMSEPEFLISVMDRHKDWAVIV</sequence>
<evidence type="ECO:0000259" key="1">
    <source>
        <dbReference type="Pfam" id="PF09848"/>
    </source>
</evidence>
<dbReference type="EMBL" id="SLXT01000062">
    <property type="protein sequence ID" value="TCP57559.1"/>
    <property type="molecule type" value="Genomic_DNA"/>
</dbReference>
<dbReference type="Pfam" id="PF09848">
    <property type="entry name" value="SLFN-g3_helicase"/>
    <property type="match status" value="1"/>
</dbReference>
<dbReference type="RefSeq" id="WP_131921180.1">
    <property type="nucleotide sequence ID" value="NZ_JAOQNU010000064.1"/>
</dbReference>
<dbReference type="SUPFAM" id="SSF52540">
    <property type="entry name" value="P-loop containing nucleoside triphosphate hydrolases"/>
    <property type="match status" value="1"/>
</dbReference>
<accession>A0A4R2R6S0</accession>
<dbReference type="OrthoDB" id="3193269at2"/>
<keyword evidence="3" id="KW-1185">Reference proteome</keyword>
<dbReference type="Gene3D" id="3.40.50.300">
    <property type="entry name" value="P-loop containing nucleotide triphosphate hydrolases"/>
    <property type="match status" value="1"/>
</dbReference>